<evidence type="ECO:0000259" key="2">
    <source>
        <dbReference type="Pfam" id="PF21039"/>
    </source>
</evidence>
<organism evidence="3 4">
    <name type="scientific">Octopus vulgaris</name>
    <name type="common">Common octopus</name>
    <dbReference type="NCBI Taxonomy" id="6645"/>
    <lineage>
        <taxon>Eukaryota</taxon>
        <taxon>Metazoa</taxon>
        <taxon>Spiralia</taxon>
        <taxon>Lophotrochozoa</taxon>
        <taxon>Mollusca</taxon>
        <taxon>Cephalopoda</taxon>
        <taxon>Coleoidea</taxon>
        <taxon>Octopodiformes</taxon>
        <taxon>Octopoda</taxon>
        <taxon>Incirrata</taxon>
        <taxon>Octopodidae</taxon>
        <taxon>Octopus</taxon>
    </lineage>
</organism>
<dbReference type="InterPro" id="IPR052607">
    <property type="entry name" value="CEP104-like"/>
</dbReference>
<dbReference type="AlphaFoldDB" id="A0AA36BIM2"/>
<dbReference type="SUPFAM" id="SSF48371">
    <property type="entry name" value="ARM repeat"/>
    <property type="match status" value="1"/>
</dbReference>
<evidence type="ECO:0000313" key="4">
    <source>
        <dbReference type="Proteomes" id="UP001162480"/>
    </source>
</evidence>
<feature type="compositionally biased region" description="Pro residues" evidence="1">
    <location>
        <begin position="91"/>
        <end position="100"/>
    </location>
</feature>
<dbReference type="Proteomes" id="UP001162480">
    <property type="component" value="Chromosome 16"/>
</dbReference>
<accession>A0AA36BIM2</accession>
<dbReference type="InterPro" id="IPR016024">
    <property type="entry name" value="ARM-type_fold"/>
</dbReference>
<dbReference type="InterPro" id="IPR011989">
    <property type="entry name" value="ARM-like"/>
</dbReference>
<dbReference type="Pfam" id="PF21039">
    <property type="entry name" value="CEP104_ZnF"/>
    <property type="match status" value="1"/>
</dbReference>
<feature type="compositionally biased region" description="Basic residues" evidence="1">
    <location>
        <begin position="670"/>
        <end position="679"/>
    </location>
</feature>
<feature type="region of interest" description="Disordered" evidence="1">
    <location>
        <begin position="68"/>
        <end position="145"/>
    </location>
</feature>
<feature type="region of interest" description="Disordered" evidence="1">
    <location>
        <begin position="638"/>
        <end position="679"/>
    </location>
</feature>
<reference evidence="3" key="1">
    <citation type="submission" date="2023-08" db="EMBL/GenBank/DDBJ databases">
        <authorList>
            <person name="Alioto T."/>
            <person name="Alioto T."/>
            <person name="Gomez Garrido J."/>
        </authorList>
    </citation>
    <scope>NUCLEOTIDE SEQUENCE</scope>
</reference>
<gene>
    <name evidence="3" type="ORF">OCTVUL_1B012813</name>
</gene>
<dbReference type="InterPro" id="IPR048738">
    <property type="entry name" value="CEP104_Znf"/>
</dbReference>
<feature type="compositionally biased region" description="Basic and acidic residues" evidence="1">
    <location>
        <begin position="134"/>
        <end position="145"/>
    </location>
</feature>
<evidence type="ECO:0000256" key="1">
    <source>
        <dbReference type="SAM" id="MobiDB-lite"/>
    </source>
</evidence>
<evidence type="ECO:0000313" key="3">
    <source>
        <dbReference type="EMBL" id="CAI9734769.1"/>
    </source>
</evidence>
<dbReference type="Gene3D" id="1.25.10.10">
    <property type="entry name" value="Leucine-rich Repeat Variant"/>
    <property type="match status" value="1"/>
</dbReference>
<dbReference type="PANTHER" id="PTHR13371:SF0">
    <property type="entry name" value="CENTROSOMAL PROTEIN OF 104 KDA"/>
    <property type="match status" value="1"/>
</dbReference>
<proteinExistence type="predicted"/>
<name>A0AA36BIM2_OCTVU</name>
<protein>
    <submittedName>
        <fullName evidence="3">Centrosomal of 104 kDa-like</fullName>
    </submittedName>
</protein>
<feature type="domain" description="Centrosomal protein CEP104 Zn finger" evidence="2">
    <location>
        <begin position="517"/>
        <end position="626"/>
    </location>
</feature>
<dbReference type="Pfam" id="PF21040">
    <property type="entry name" value="CEP104-like_TOG"/>
    <property type="match status" value="1"/>
</dbReference>
<dbReference type="PANTHER" id="PTHR13371">
    <property type="entry name" value="GLYCINE-, GLUTAMATE-, THIENYLCYCLOHEXYLPIPERIDINE-BINDING PROTEIN"/>
    <property type="match status" value="1"/>
</dbReference>
<dbReference type="EMBL" id="OX597829">
    <property type="protein sequence ID" value="CAI9734769.1"/>
    <property type="molecule type" value="Genomic_DNA"/>
</dbReference>
<sequence>MRCGTPNNFDIAIGSNNLAQVTDVISIYLLLCLKNMFPNIHGSQFLVELFKETEPILSPLNIDTAEQGMVSSQRPPPSPLSPHSDYDERPPPPPPPPPPRSEYDERPLPVTKKSKRISMPVEEKPDDLNDQEPDDVKVPTESKDDIEPLTEKEMREASAAINVFGMHLVSKTYSKSYAHREEALESLSQQIRQHAINEDARTILRALILPIKRGLEDQVHAVFKATQKLLRLVLTKFIQENKIPRPDTVNFIEKILPSLFHRAGYTALRTREEAKRFILEIAQYPEIKASNIVPNECVKPFKMSVFSRFARSRAELVEMLYKEIGLSINSNAPGMAVVDIMNFCTVACLHHSSEDVRRVALRIIQLLYEDIGPPVRNYLPPDDDKIRKNTLYRQIFEYFDKVDSKNAKKTLKPQKLEEPVKKSSEVDALQNNHKNMKAILSKVEEENYSRKGTDDKKTTTISKPVGDINIHINFVPKENNQTSKKRPESKNIKKKFKQIPTPIEETIQEDDSNIDYTCIFCGEKDKSFDEKGLDLHYWKHCPMLKRCGNCKQVLEISTFKKHLLTECDAMDNYRNCPRCQEAVLKDVYDSHVSERVCRAVDINDTHCPLCHMKINHGDEGWKDHLTGRVNGCKNNPRLHLPQTKQHSNISNRPLVTNRAKEKRNLSKPVGGKHFRGGHV</sequence>
<keyword evidence="4" id="KW-1185">Reference proteome</keyword>
<feature type="compositionally biased region" description="Polar residues" evidence="1">
    <location>
        <begin position="642"/>
        <end position="654"/>
    </location>
</feature>
<dbReference type="SUPFAM" id="SSF101447">
    <property type="entry name" value="Formin homology 2 domain (FH2 domain)"/>
    <property type="match status" value="1"/>
</dbReference>
<dbReference type="GO" id="GO:0005929">
    <property type="term" value="C:cilium"/>
    <property type="evidence" value="ECO:0007669"/>
    <property type="project" value="TreeGrafter"/>
</dbReference>